<reference evidence="4 5" key="1">
    <citation type="submission" date="2021-06" db="EMBL/GenBank/DDBJ databases">
        <title>A haploid diamondback moth (Plutella xylostella L.) genome assembly resolves 31 chromosomes and identifies a diamide resistance mutation.</title>
        <authorList>
            <person name="Ward C.M."/>
            <person name="Perry K.D."/>
            <person name="Baker G."/>
            <person name="Powis K."/>
            <person name="Heckel D.G."/>
            <person name="Baxter S.W."/>
        </authorList>
    </citation>
    <scope>NUCLEOTIDE SEQUENCE [LARGE SCALE GENOMIC DNA]</scope>
    <source>
        <strain evidence="4 5">LV</strain>
        <tissue evidence="4">Single pupa</tissue>
    </source>
</reference>
<organism evidence="4 5">
    <name type="scientific">Plutella xylostella</name>
    <name type="common">Diamondback moth</name>
    <name type="synonym">Plutella maculipennis</name>
    <dbReference type="NCBI Taxonomy" id="51655"/>
    <lineage>
        <taxon>Eukaryota</taxon>
        <taxon>Metazoa</taxon>
        <taxon>Ecdysozoa</taxon>
        <taxon>Arthropoda</taxon>
        <taxon>Hexapoda</taxon>
        <taxon>Insecta</taxon>
        <taxon>Pterygota</taxon>
        <taxon>Neoptera</taxon>
        <taxon>Endopterygota</taxon>
        <taxon>Lepidoptera</taxon>
        <taxon>Glossata</taxon>
        <taxon>Ditrysia</taxon>
        <taxon>Yponomeutoidea</taxon>
        <taxon>Plutellidae</taxon>
        <taxon>Plutella</taxon>
    </lineage>
</organism>
<dbReference type="Proteomes" id="UP000823941">
    <property type="component" value="Chromosome 19"/>
</dbReference>
<dbReference type="Gene3D" id="3.90.70.130">
    <property type="match status" value="1"/>
</dbReference>
<evidence type="ECO:0000256" key="1">
    <source>
        <dbReference type="ARBA" id="ARBA00008552"/>
    </source>
</evidence>
<comment type="similarity">
    <text evidence="1">Belongs to the peptidase C78 family.</text>
</comment>
<name>A0ABQ7Q7V9_PLUXY</name>
<accession>A0ABQ7Q7V9</accession>
<keyword evidence="5" id="KW-1185">Reference proteome</keyword>
<proteinExistence type="inferred from homology"/>
<gene>
    <name evidence="4" type="ORF">JYU34_014256</name>
</gene>
<evidence type="ECO:0000313" key="5">
    <source>
        <dbReference type="Proteomes" id="UP000823941"/>
    </source>
</evidence>
<dbReference type="PANTHER" id="PTHR48153">
    <property type="entry name" value="UFM1-SPECIFIC PROTEASE 2"/>
    <property type="match status" value="1"/>
</dbReference>
<evidence type="ECO:0000256" key="2">
    <source>
        <dbReference type="ARBA" id="ARBA00022801"/>
    </source>
</evidence>
<dbReference type="InterPro" id="IPR012462">
    <property type="entry name" value="UFSP1/2_DUB_cat"/>
</dbReference>
<dbReference type="EMBL" id="JAHIBW010000019">
    <property type="protein sequence ID" value="KAG7301326.1"/>
    <property type="molecule type" value="Genomic_DNA"/>
</dbReference>
<evidence type="ECO:0000313" key="4">
    <source>
        <dbReference type="EMBL" id="KAG7301326.1"/>
    </source>
</evidence>
<comment type="caution">
    <text evidence="4">The sequence shown here is derived from an EMBL/GenBank/DDBJ whole genome shotgun (WGS) entry which is preliminary data.</text>
</comment>
<sequence length="216" mass="24798">MSNLTSNVHQGLEVRIFSENQNTFLVRGNYEYFHYLCDGFDDRGWGCGYRTLQTICSWIKNNNDRYETVPSIRDIQETLVLMEDKPTSFIGSKQWIGSFEVCLVLEQLYGIPSKICHVNRGSELTTIVDTLKNHFLKFGSPIMMGGDVDCSSKGIMGIHIGDSDAYLLIVDPHYVGKEQTKEFLQNKGWVKWQPLKEFLESSFYNLCLPQVKCKDL</sequence>
<dbReference type="Pfam" id="PF07910">
    <property type="entry name" value="Peptidase_C78"/>
    <property type="match status" value="1"/>
</dbReference>
<protein>
    <recommendedName>
        <fullName evidence="3">UFSP1/2/DUB catalytic domain-containing protein</fullName>
    </recommendedName>
</protein>
<keyword evidence="2" id="KW-0378">Hydrolase</keyword>
<evidence type="ECO:0000259" key="3">
    <source>
        <dbReference type="Pfam" id="PF07910"/>
    </source>
</evidence>
<dbReference type="PANTHER" id="PTHR48153:SF3">
    <property type="entry name" value="INACTIVE UFM1-SPECIFIC PROTEASE 1"/>
    <property type="match status" value="1"/>
</dbReference>
<feature type="domain" description="UFSP1/2/DUB catalytic" evidence="3">
    <location>
        <begin position="22"/>
        <end position="207"/>
    </location>
</feature>